<dbReference type="NCBIfam" id="TIGR01571">
    <property type="entry name" value="A_thal_Cys_rich"/>
    <property type="match status" value="1"/>
</dbReference>
<dbReference type="PANTHER" id="PTHR15907">
    <property type="entry name" value="DUF614 FAMILY PROTEIN-RELATED"/>
    <property type="match status" value="1"/>
</dbReference>
<dbReference type="Proteomes" id="UP000280104">
    <property type="component" value="Chromosome II"/>
</dbReference>
<dbReference type="Pfam" id="PF04749">
    <property type="entry name" value="PLAC8"/>
    <property type="match status" value="1"/>
</dbReference>
<accession>A0A7H4LAD6</accession>
<evidence type="ECO:0000313" key="2">
    <source>
        <dbReference type="Proteomes" id="UP000280104"/>
    </source>
</evidence>
<dbReference type="AlphaFoldDB" id="A0A7H4LAD6"/>
<sequence length="142" mass="15346">MAGHRNKVSWSSGLCGCFDDLGGCCLTLFCPCITFGRIAEIVDKGAISCCASGTLYMLLAMTTGIGTSFYSCCYRAKLREEHGLAEKPCGDCCVHFFCGLCGLSQEYHELKNRGFDMSAGWEANAERMGKTAAPYVNSGMTR</sequence>
<name>A0A7H4LAD6_WHEAT</name>
<protein>
    <submittedName>
        <fullName evidence="1">Uncharacterized protein</fullName>
    </submittedName>
</protein>
<organism evidence="1 2">
    <name type="scientific">Triticum aestivum</name>
    <name type="common">Wheat</name>
    <dbReference type="NCBI Taxonomy" id="4565"/>
    <lineage>
        <taxon>Eukaryota</taxon>
        <taxon>Viridiplantae</taxon>
        <taxon>Streptophyta</taxon>
        <taxon>Embryophyta</taxon>
        <taxon>Tracheophyta</taxon>
        <taxon>Spermatophyta</taxon>
        <taxon>Magnoliopsida</taxon>
        <taxon>Liliopsida</taxon>
        <taxon>Poales</taxon>
        <taxon>Poaceae</taxon>
        <taxon>BOP clade</taxon>
        <taxon>Pooideae</taxon>
        <taxon>Triticodae</taxon>
        <taxon>Triticeae</taxon>
        <taxon>Triticinae</taxon>
        <taxon>Triticum</taxon>
    </lineage>
</organism>
<proteinExistence type="predicted"/>
<dbReference type="InterPro" id="IPR006461">
    <property type="entry name" value="PLAC_motif_containing"/>
</dbReference>
<evidence type="ECO:0000313" key="1">
    <source>
        <dbReference type="EMBL" id="SPT15574.1"/>
    </source>
</evidence>
<gene>
    <name evidence="1" type="ORF">CAMPLR22A2D_LOCUS163</name>
</gene>
<dbReference type="EMBL" id="LS480641">
    <property type="protein sequence ID" value="SPT15574.1"/>
    <property type="molecule type" value="Genomic_DNA"/>
</dbReference>
<reference evidence="1 2" key="1">
    <citation type="submission" date="2018-05" db="EMBL/GenBank/DDBJ databases">
        <authorList>
            <person name="Thind KAUR A."/>
        </authorList>
    </citation>
    <scope>NUCLEOTIDE SEQUENCE [LARGE SCALE GENOMIC DNA]</scope>
</reference>